<evidence type="ECO:0000256" key="3">
    <source>
        <dbReference type="ARBA" id="ARBA00022729"/>
    </source>
</evidence>
<feature type="signal peptide" evidence="6">
    <location>
        <begin position="1"/>
        <end position="16"/>
    </location>
</feature>
<keyword evidence="5" id="KW-0326">Glycosidase</keyword>
<dbReference type="PANTHER" id="PTHR10030">
    <property type="entry name" value="ALPHA-L-FUCOSIDASE"/>
    <property type="match status" value="1"/>
</dbReference>
<organism evidence="8 9">
    <name type="scientific">Emticicia soli</name>
    <dbReference type="NCBI Taxonomy" id="2027878"/>
    <lineage>
        <taxon>Bacteria</taxon>
        <taxon>Pseudomonadati</taxon>
        <taxon>Bacteroidota</taxon>
        <taxon>Cytophagia</taxon>
        <taxon>Cytophagales</taxon>
        <taxon>Leadbetterellaceae</taxon>
        <taxon>Emticicia</taxon>
    </lineage>
</organism>
<dbReference type="Pfam" id="PF01120">
    <property type="entry name" value="Alpha_L_fucos"/>
    <property type="match status" value="1"/>
</dbReference>
<dbReference type="Gene3D" id="3.20.20.80">
    <property type="entry name" value="Glycosidases"/>
    <property type="match status" value="1"/>
</dbReference>
<dbReference type="EC" id="3.2.1.51" evidence="2"/>
<dbReference type="RefSeq" id="WP_340239611.1">
    <property type="nucleotide sequence ID" value="NZ_JBBEWC010000013.1"/>
</dbReference>
<evidence type="ECO:0000256" key="2">
    <source>
        <dbReference type="ARBA" id="ARBA00012662"/>
    </source>
</evidence>
<dbReference type="SMART" id="SM00812">
    <property type="entry name" value="Alpha_L_fucos"/>
    <property type="match status" value="1"/>
</dbReference>
<evidence type="ECO:0000256" key="6">
    <source>
        <dbReference type="SAM" id="SignalP"/>
    </source>
</evidence>
<dbReference type="SUPFAM" id="SSF49785">
    <property type="entry name" value="Galactose-binding domain-like"/>
    <property type="match status" value="1"/>
</dbReference>
<dbReference type="InterPro" id="IPR000933">
    <property type="entry name" value="Glyco_hydro_29"/>
</dbReference>
<dbReference type="SUPFAM" id="SSF51445">
    <property type="entry name" value="(Trans)glycosidases"/>
    <property type="match status" value="1"/>
</dbReference>
<dbReference type="InterPro" id="IPR008979">
    <property type="entry name" value="Galactose-bd-like_sf"/>
</dbReference>
<comment type="caution">
    <text evidence="8">The sequence shown here is derived from an EMBL/GenBank/DDBJ whole genome shotgun (WGS) entry which is preliminary data.</text>
</comment>
<evidence type="ECO:0000313" key="9">
    <source>
        <dbReference type="Proteomes" id="UP001597510"/>
    </source>
</evidence>
<protein>
    <recommendedName>
        <fullName evidence="2">alpha-L-fucosidase</fullName>
        <ecNumber evidence="2">3.2.1.51</ecNumber>
    </recommendedName>
</protein>
<keyword evidence="3 6" id="KW-0732">Signal</keyword>
<gene>
    <name evidence="8" type="ORF">ACFSR2_18590</name>
</gene>
<feature type="chain" id="PRO_5045615818" description="alpha-L-fucosidase" evidence="6">
    <location>
        <begin position="17"/>
        <end position="442"/>
    </location>
</feature>
<reference evidence="9" key="1">
    <citation type="journal article" date="2019" name="Int. J. Syst. Evol. Microbiol.">
        <title>The Global Catalogue of Microorganisms (GCM) 10K type strain sequencing project: providing services to taxonomists for standard genome sequencing and annotation.</title>
        <authorList>
            <consortium name="The Broad Institute Genomics Platform"/>
            <consortium name="The Broad Institute Genome Sequencing Center for Infectious Disease"/>
            <person name="Wu L."/>
            <person name="Ma J."/>
        </authorList>
    </citation>
    <scope>NUCLEOTIDE SEQUENCE [LARGE SCALE GENOMIC DNA]</scope>
    <source>
        <strain evidence="9">KCTC 52344</strain>
    </source>
</reference>
<name>A0ABW5JA22_9BACT</name>
<dbReference type="EMBL" id="JBHULC010000022">
    <property type="protein sequence ID" value="MFD2522914.1"/>
    <property type="molecule type" value="Genomic_DNA"/>
</dbReference>
<feature type="domain" description="Glycoside hydrolase family 29 N-terminal" evidence="7">
    <location>
        <begin position="49"/>
        <end position="326"/>
    </location>
</feature>
<dbReference type="InterPro" id="IPR017853">
    <property type="entry name" value="GH"/>
</dbReference>
<keyword evidence="4" id="KW-0378">Hydrolase</keyword>
<evidence type="ECO:0000313" key="8">
    <source>
        <dbReference type="EMBL" id="MFD2522914.1"/>
    </source>
</evidence>
<comment type="similarity">
    <text evidence="1">Belongs to the glycosyl hydrolase 29 family.</text>
</comment>
<dbReference type="Proteomes" id="UP001597510">
    <property type="component" value="Unassembled WGS sequence"/>
</dbReference>
<evidence type="ECO:0000259" key="7">
    <source>
        <dbReference type="Pfam" id="PF01120"/>
    </source>
</evidence>
<proteinExistence type="inferred from homology"/>
<keyword evidence="9" id="KW-1185">Reference proteome</keyword>
<evidence type="ECO:0000256" key="1">
    <source>
        <dbReference type="ARBA" id="ARBA00007951"/>
    </source>
</evidence>
<accession>A0ABW5JA22</accession>
<dbReference type="InterPro" id="IPR057739">
    <property type="entry name" value="Glyco_hydro_29_N"/>
</dbReference>
<dbReference type="Gene3D" id="2.60.120.260">
    <property type="entry name" value="Galactose-binding domain-like"/>
    <property type="match status" value="1"/>
</dbReference>
<evidence type="ECO:0000256" key="4">
    <source>
        <dbReference type="ARBA" id="ARBA00022801"/>
    </source>
</evidence>
<evidence type="ECO:0000256" key="5">
    <source>
        <dbReference type="ARBA" id="ARBA00023295"/>
    </source>
</evidence>
<sequence>MRKILFLCLLASMAMAQTPKPYGATPSADQLKWHKMEYYAFVHFGPNSFTDKEWGDGTEKEEVFNPTQLDCRQWARVAKAAGMKGIIITAKHHDGFALYPSKYSTHTVRESKWKDGKGDVLKELSAACKEYGLKMGVYISPWDRNHPTYGTPEYNQVYVNMLKEVTTQYGDLFEVWFDGANGEGPNGKKQVYDFPLFNKTVKTYQPHALIFSDAGPDIRWVGNENGFAGETCWSTINGAQLFPAYDKPKHLNVGDANGTHWIPAECDVSIRPGWFYHKNEDDKVKTPQALMDIWNKSVGRGATLLLNLPVDTRGLVHENDEKALMDFKKVRDEYFKKNLLVKGTFTKTVSDNSYDIKLNKAQTFNCLVVQEDIRYGQRVSQFAVQVKENNEWKTVATSTTIGYKRIVYFPKTNSKEVRIAIQGTLAKPLILNVELYDTPENQ</sequence>
<dbReference type="PANTHER" id="PTHR10030:SF37">
    <property type="entry name" value="ALPHA-L-FUCOSIDASE-RELATED"/>
    <property type="match status" value="1"/>
</dbReference>